<evidence type="ECO:0000256" key="13">
    <source>
        <dbReference type="ARBA" id="ARBA00023136"/>
    </source>
</evidence>
<evidence type="ECO:0000256" key="5">
    <source>
        <dbReference type="ARBA" id="ARBA00022553"/>
    </source>
</evidence>
<keyword evidence="12 15" id="KW-0496">Mitochondrion</keyword>
<accession>A0ABD2WPK7</accession>
<dbReference type="GO" id="GO:0006123">
    <property type="term" value="P:mitochondrial electron transport, cytochrome c to oxygen"/>
    <property type="evidence" value="ECO:0007669"/>
    <property type="project" value="UniProtKB-UniRule"/>
</dbReference>
<proteinExistence type="inferred from homology"/>
<dbReference type="PANTHER" id="PTHR14200:SF11">
    <property type="entry name" value="CYTOCHROME C OXIDASE SUBUNIT 5A, MITOCHONDRIAL"/>
    <property type="match status" value="1"/>
</dbReference>
<dbReference type="Gene3D" id="1.25.40.40">
    <property type="entry name" value="Cytochrome c oxidase, subunit Va/VI"/>
    <property type="match status" value="1"/>
</dbReference>
<comment type="caution">
    <text evidence="16">The sequence shown here is derived from an EMBL/GenBank/DDBJ whole genome shotgun (WGS) entry which is preliminary data.</text>
</comment>
<comment type="subunit">
    <text evidence="15">Component of the cytochrome c oxidase (complex IV, CIV), a multisubunit enzyme composed of a catalytic core of 3 subunits and several supernumerary subunits. The complex exists as a monomer or a dimer and forms supercomplexes (SCs) in the inner mitochondrial membrane with ubiquinol-cytochrome c oxidoreductase (cytochrome b-c1 complex, complex III, CIII).</text>
</comment>
<dbReference type="GO" id="GO:0046872">
    <property type="term" value="F:metal ion binding"/>
    <property type="evidence" value="ECO:0007669"/>
    <property type="project" value="UniProtKB-UniRule"/>
</dbReference>
<evidence type="ECO:0000256" key="10">
    <source>
        <dbReference type="ARBA" id="ARBA00022946"/>
    </source>
</evidence>
<comment type="similarity">
    <text evidence="3 15">Belongs to the cytochrome c oxidase subunit 5A family.</text>
</comment>
<reference evidence="16 17" key="1">
    <citation type="journal article" date="2024" name="bioRxiv">
        <title>A reference genome for Trichogramma kaykai: A tiny desert-dwelling parasitoid wasp with competing sex-ratio distorters.</title>
        <authorList>
            <person name="Culotta J."/>
            <person name="Lindsey A.R."/>
        </authorList>
    </citation>
    <scope>NUCLEOTIDE SEQUENCE [LARGE SCALE GENOMIC DNA]</scope>
    <source>
        <strain evidence="16 17">KSX58</strain>
    </source>
</reference>
<dbReference type="CDD" id="cd00923">
    <property type="entry name" value="Cyt_c_Oxidase_Va"/>
    <property type="match status" value="1"/>
</dbReference>
<keyword evidence="6 15" id="KW-0349">Heme</keyword>
<evidence type="ECO:0000256" key="14">
    <source>
        <dbReference type="ARBA" id="ARBA00031049"/>
    </source>
</evidence>
<dbReference type="InterPro" id="IPR036545">
    <property type="entry name" value="Cyt_c_oxidase_su5A/6_sf"/>
</dbReference>
<evidence type="ECO:0000256" key="9">
    <source>
        <dbReference type="ARBA" id="ARBA00022843"/>
    </source>
</evidence>
<gene>
    <name evidence="16" type="ORF">TKK_011087</name>
</gene>
<sequence length="154" mass="17631">MLRIAAGRLTSSLRQAVQPRQATGAVALVQARASHGHHETDEEFDDRYEKFFNRPDIDHWEIRKAMNDLAGMDLVPEPKIICAALKACRRLNDYALTTRFLESVKDKCGPEVDKIYPYILQEIRPTLDELGISTPEELGYDQPELWLESPENIH</sequence>
<evidence type="ECO:0000313" key="16">
    <source>
        <dbReference type="EMBL" id="KAL3394820.1"/>
    </source>
</evidence>
<evidence type="ECO:0000256" key="15">
    <source>
        <dbReference type="RuleBase" id="RU368103"/>
    </source>
</evidence>
<dbReference type="PANTHER" id="PTHR14200">
    <property type="entry name" value="CYTOCHROME C OXIDASE POLYPEPTIDE"/>
    <property type="match status" value="1"/>
</dbReference>
<evidence type="ECO:0000256" key="3">
    <source>
        <dbReference type="ARBA" id="ARBA00007972"/>
    </source>
</evidence>
<keyword evidence="13 15" id="KW-0472">Membrane</keyword>
<evidence type="ECO:0000313" key="17">
    <source>
        <dbReference type="Proteomes" id="UP001627154"/>
    </source>
</evidence>
<keyword evidence="11 15" id="KW-0408">Iron</keyword>
<evidence type="ECO:0000256" key="1">
    <source>
        <dbReference type="ARBA" id="ARBA00004443"/>
    </source>
</evidence>
<evidence type="ECO:0000256" key="4">
    <source>
        <dbReference type="ARBA" id="ARBA00021968"/>
    </source>
</evidence>
<keyword evidence="5" id="KW-0597">Phosphoprotein</keyword>
<dbReference type="GO" id="GO:0045277">
    <property type="term" value="C:respiratory chain complex IV"/>
    <property type="evidence" value="ECO:0007669"/>
    <property type="project" value="UniProtKB-UniRule"/>
</dbReference>
<comment type="function">
    <text evidence="15">Component of the cytochrome c oxidase, the last enzyme in the mitochondrial electron transport chain which drives oxidative phosphorylation. The respiratory chain contains 3 multisubunit complexes succinate dehydrogenase (complex II, CII), ubiquinol-cytochrome c oxidoreductase (cytochrome b-c1 complex, complex III, CIII) and cytochrome c oxidase (complex IV, CIV), that cooperate to transfer electrons derived from NADH and succinate to molecular oxygen, creating an electrochemical gradient over the inner membrane that drives transmembrane transport and the ATP synthase. Cytochrome c oxidase is the component of the respiratory chain that catalyzes the reduction of oxygen to water. Electrons originating from reduced cytochrome c in the intermembrane space (IMS) are transferred via the dinuclear copper A center (CU(A)) of subunit 2 and heme A of subunit 1 to the active site in subunit 1, a binuclear center (BNC) formed by heme A3 and copper B (CU(B)). The BNC reduces molecular oxygen to 2 water molecules using 4 electrons from cytochrome c in the IMS and 4 protons from the mitochondrial matrix.</text>
</comment>
<comment type="subcellular location">
    <subcellularLocation>
        <location evidence="1 15">Mitochondrion inner membrane</location>
        <topology evidence="1 15">Peripheral membrane protein</topology>
        <orientation evidence="1 15">Matrix side</orientation>
    </subcellularLocation>
</comment>
<dbReference type="AlphaFoldDB" id="A0ABD2WPK7"/>
<evidence type="ECO:0000256" key="6">
    <source>
        <dbReference type="ARBA" id="ARBA00022617"/>
    </source>
</evidence>
<evidence type="ECO:0000256" key="12">
    <source>
        <dbReference type="ARBA" id="ARBA00023128"/>
    </source>
</evidence>
<dbReference type="EMBL" id="JBJJXI010000088">
    <property type="protein sequence ID" value="KAL3394820.1"/>
    <property type="molecule type" value="Genomic_DNA"/>
</dbReference>
<evidence type="ECO:0000256" key="2">
    <source>
        <dbReference type="ARBA" id="ARBA00004673"/>
    </source>
</evidence>
<keyword evidence="8 15" id="KW-0999">Mitochondrion inner membrane</keyword>
<name>A0ABD2WPK7_9HYME</name>
<evidence type="ECO:0000256" key="7">
    <source>
        <dbReference type="ARBA" id="ARBA00022723"/>
    </source>
</evidence>
<keyword evidence="17" id="KW-1185">Reference proteome</keyword>
<keyword evidence="9" id="KW-0832">Ubl conjugation</keyword>
<evidence type="ECO:0000256" key="11">
    <source>
        <dbReference type="ARBA" id="ARBA00023004"/>
    </source>
</evidence>
<organism evidence="16 17">
    <name type="scientific">Trichogramma kaykai</name>
    <dbReference type="NCBI Taxonomy" id="54128"/>
    <lineage>
        <taxon>Eukaryota</taxon>
        <taxon>Metazoa</taxon>
        <taxon>Ecdysozoa</taxon>
        <taxon>Arthropoda</taxon>
        <taxon>Hexapoda</taxon>
        <taxon>Insecta</taxon>
        <taxon>Pterygota</taxon>
        <taxon>Neoptera</taxon>
        <taxon>Endopterygota</taxon>
        <taxon>Hymenoptera</taxon>
        <taxon>Apocrita</taxon>
        <taxon>Proctotrupomorpha</taxon>
        <taxon>Chalcidoidea</taxon>
        <taxon>Trichogrammatidae</taxon>
        <taxon>Trichogramma</taxon>
    </lineage>
</organism>
<dbReference type="Pfam" id="PF02284">
    <property type="entry name" value="COX5A"/>
    <property type="match status" value="1"/>
</dbReference>
<keyword evidence="7 15" id="KW-0479">Metal-binding</keyword>
<dbReference type="FunFam" id="1.25.40.40:FF:000002">
    <property type="entry name" value="cytochrome c oxidase subunit 5A, mitochondrial"/>
    <property type="match status" value="1"/>
</dbReference>
<dbReference type="InterPro" id="IPR003204">
    <property type="entry name" value="Cyt_c_oxidase_su5A/6"/>
</dbReference>
<dbReference type="GO" id="GO:0005743">
    <property type="term" value="C:mitochondrial inner membrane"/>
    <property type="evidence" value="ECO:0007669"/>
    <property type="project" value="UniProtKB-SubCell"/>
</dbReference>
<comment type="pathway">
    <text evidence="2 15">Energy metabolism; oxidative phosphorylation.</text>
</comment>
<evidence type="ECO:0000256" key="8">
    <source>
        <dbReference type="ARBA" id="ARBA00022792"/>
    </source>
</evidence>
<dbReference type="Proteomes" id="UP001627154">
    <property type="component" value="Unassembled WGS sequence"/>
</dbReference>
<keyword evidence="10 15" id="KW-0809">Transit peptide</keyword>
<dbReference type="SUPFAM" id="SSF48479">
    <property type="entry name" value="Cytochrome c oxidase subunit E"/>
    <property type="match status" value="1"/>
</dbReference>
<protein>
    <recommendedName>
        <fullName evidence="4 15">Cytochrome c oxidase subunit 5A, mitochondrial</fullName>
    </recommendedName>
    <alternativeName>
        <fullName evidence="14 15">Cytochrome c oxidase polypeptide Va</fullName>
    </alternativeName>
</protein>